<keyword evidence="16" id="KW-1185">Reference proteome</keyword>
<evidence type="ECO:0000256" key="9">
    <source>
        <dbReference type="ARBA" id="ARBA00038297"/>
    </source>
</evidence>
<feature type="compositionally biased region" description="Polar residues" evidence="13">
    <location>
        <begin position="314"/>
        <end position="326"/>
    </location>
</feature>
<dbReference type="GO" id="GO:0048704">
    <property type="term" value="P:embryonic skeletal system morphogenesis"/>
    <property type="evidence" value="ECO:0007669"/>
    <property type="project" value="TreeGrafter"/>
</dbReference>
<dbReference type="PROSITE" id="PS50071">
    <property type="entry name" value="HOMEOBOX_2"/>
    <property type="match status" value="3"/>
</dbReference>
<dbReference type="Pfam" id="PF00046">
    <property type="entry name" value="Homeodomain"/>
    <property type="match status" value="3"/>
</dbReference>
<evidence type="ECO:0000256" key="10">
    <source>
        <dbReference type="ARBA" id="ARBA00040412"/>
    </source>
</evidence>
<dbReference type="GO" id="GO:0009952">
    <property type="term" value="P:anterior/posterior pattern specification"/>
    <property type="evidence" value="ECO:0007669"/>
    <property type="project" value="TreeGrafter"/>
</dbReference>
<name>A0AAD5B658_SILAS</name>
<keyword evidence="4" id="KW-0805">Transcription regulation</keyword>
<dbReference type="InterPro" id="IPR001356">
    <property type="entry name" value="HD"/>
</dbReference>
<reference evidence="15" key="1">
    <citation type="submission" date="2018-07" db="EMBL/GenBank/DDBJ databases">
        <title>Comparative genomics of catfishes provides insights into carnivory and benthic adaptation.</title>
        <authorList>
            <person name="Zhang Y."/>
            <person name="Wang D."/>
            <person name="Peng Z."/>
            <person name="Zheng S."/>
            <person name="Shao F."/>
            <person name="Tao W."/>
        </authorList>
    </citation>
    <scope>NUCLEOTIDE SEQUENCE</scope>
    <source>
        <strain evidence="15">Chongqing</strain>
    </source>
</reference>
<comment type="caution">
    <text evidence="15">The sequence shown here is derived from an EMBL/GenBank/DDBJ whole genome shotgun (WGS) entry which is preliminary data.</text>
</comment>
<dbReference type="SMART" id="SM00389">
    <property type="entry name" value="HOX"/>
    <property type="match status" value="3"/>
</dbReference>
<keyword evidence="8 11" id="KW-0539">Nucleus</keyword>
<evidence type="ECO:0000259" key="14">
    <source>
        <dbReference type="PROSITE" id="PS50071"/>
    </source>
</evidence>
<dbReference type="InterPro" id="IPR017995">
    <property type="entry name" value="Homeobox_antennapedia"/>
</dbReference>
<gene>
    <name evidence="15" type="ORF">C0J50_2288</name>
</gene>
<dbReference type="InterPro" id="IPR017970">
    <property type="entry name" value="Homeobox_CS"/>
</dbReference>
<dbReference type="Gene3D" id="1.10.10.60">
    <property type="entry name" value="Homeodomain-like"/>
    <property type="match status" value="3"/>
</dbReference>
<sequence>MSSYLINSNYIEPSFPPCEEYEDNSYISVSSDYYEQPKEPGFSHHEGATYQRSSYQDPTYDYGNVATNSIVDFNDRLPIQPRSVQQNHESHLSTEDCTTTASSILAPEAHPDPQKGKVPVVYPWMKKVHVNSMTANYAGGVPKRSRTAYTRQQALELEKEFHFNRYLTRRRRVEIAHTMCLSERQVKIWFQNRRMNYDGNQNYFSALQVESDDQRPACSLQSSTGSDTLHKADVCSQNNATRDTPGPNDRLSPDNLKRNSSNEQAVKNGEQGSGTSATMKQIFPWMKESRQNTKQKTSRPITSSESCSRDKSPTDSQASKRARTAYTSSQLVELEKEFHFNRYLCRPRRVEMANLLNLSERQIKIWFQNRRMKHKKDQKGQSPDSPVLPTSGSAAEGGGYGNPIHSMPYNALSPSAYSNAQRNTYSLSTAYPQTLSGMFNCPSSQKAYLGTGSAMPESDTHHFQGNNHFGVQAQGSSGYVGANGTYVDNIGSTGSSIYDLPQTAYGNIDYNSSISIGNDHHDGAPESSHGRGSPDSSNHSHKGASFQSSGTLSIAYGAHPSYGAQTFCARKVGEYGYGGQANTVRTNFTTKQLTELEKEFHFNKYLTRARRVEIAAALQLNETQVKIWFQNRRMKQKKR</sequence>
<dbReference type="PRINTS" id="PR00024">
    <property type="entry name" value="HOMEOBOX"/>
</dbReference>
<dbReference type="GO" id="GO:0000981">
    <property type="term" value="F:DNA-binding transcription factor activity, RNA polymerase II-specific"/>
    <property type="evidence" value="ECO:0007669"/>
    <property type="project" value="InterPro"/>
</dbReference>
<evidence type="ECO:0000256" key="4">
    <source>
        <dbReference type="ARBA" id="ARBA00023015"/>
    </source>
</evidence>
<feature type="non-terminal residue" evidence="15">
    <location>
        <position position="1"/>
    </location>
</feature>
<evidence type="ECO:0000256" key="8">
    <source>
        <dbReference type="ARBA" id="ARBA00023242"/>
    </source>
</evidence>
<keyword evidence="3" id="KW-0217">Developmental protein</keyword>
<accession>A0AAD5B658</accession>
<comment type="similarity">
    <text evidence="9">Belongs to the Antp homeobox family. IPF1/XlHbox-8 subfamily.</text>
</comment>
<comment type="subcellular location">
    <subcellularLocation>
        <location evidence="2 11 12">Nucleus</location>
    </subcellularLocation>
</comment>
<evidence type="ECO:0000256" key="1">
    <source>
        <dbReference type="ARBA" id="ARBA00003263"/>
    </source>
</evidence>
<organism evidence="15 16">
    <name type="scientific">Silurus asotus</name>
    <name type="common">Amur catfish</name>
    <name type="synonym">Parasilurus asotus</name>
    <dbReference type="NCBI Taxonomy" id="30991"/>
    <lineage>
        <taxon>Eukaryota</taxon>
        <taxon>Metazoa</taxon>
        <taxon>Chordata</taxon>
        <taxon>Craniata</taxon>
        <taxon>Vertebrata</taxon>
        <taxon>Euteleostomi</taxon>
        <taxon>Actinopterygii</taxon>
        <taxon>Neopterygii</taxon>
        <taxon>Teleostei</taxon>
        <taxon>Ostariophysi</taxon>
        <taxon>Siluriformes</taxon>
        <taxon>Siluridae</taxon>
        <taxon>Silurus</taxon>
    </lineage>
</organism>
<dbReference type="EMBL" id="MU535751">
    <property type="protein sequence ID" value="KAI5629356.1"/>
    <property type="molecule type" value="Genomic_DNA"/>
</dbReference>
<feature type="compositionally biased region" description="Polar residues" evidence="13">
    <location>
        <begin position="380"/>
        <end position="393"/>
    </location>
</feature>
<dbReference type="FunFam" id="1.10.10.60:FF:000113">
    <property type="entry name" value="homeobox protein Hox-B1"/>
    <property type="match status" value="1"/>
</dbReference>
<feature type="compositionally biased region" description="Polar residues" evidence="13">
    <location>
        <begin position="292"/>
        <end position="306"/>
    </location>
</feature>
<dbReference type="PANTHER" id="PTHR45664">
    <property type="entry name" value="PROTEIN ZERKNUELLT 1-RELATED"/>
    <property type="match status" value="1"/>
</dbReference>
<evidence type="ECO:0000256" key="13">
    <source>
        <dbReference type="SAM" id="MobiDB-lite"/>
    </source>
</evidence>
<dbReference type="Proteomes" id="UP001205998">
    <property type="component" value="Unassembled WGS sequence"/>
</dbReference>
<comment type="function">
    <text evidence="1">Sequence-specific transcription factor which is part of a developmental regulatory system that provides cells with specific positional identities on the anterior-posterior axis.</text>
</comment>
<feature type="DNA-binding region" description="Homeobox" evidence="11">
    <location>
        <begin position="142"/>
        <end position="201"/>
    </location>
</feature>
<dbReference type="InterPro" id="IPR001827">
    <property type="entry name" value="Homeobox_Antennapedia_CS"/>
</dbReference>
<evidence type="ECO:0000256" key="2">
    <source>
        <dbReference type="ARBA" id="ARBA00004123"/>
    </source>
</evidence>
<feature type="DNA-binding region" description="Homeobox" evidence="11">
    <location>
        <begin position="319"/>
        <end position="378"/>
    </location>
</feature>
<dbReference type="InterPro" id="IPR009057">
    <property type="entry name" value="Homeodomain-like_sf"/>
</dbReference>
<dbReference type="PRINTS" id="PR00025">
    <property type="entry name" value="ANTENNAPEDIA"/>
</dbReference>
<evidence type="ECO:0000313" key="15">
    <source>
        <dbReference type="EMBL" id="KAI5629356.1"/>
    </source>
</evidence>
<dbReference type="GO" id="GO:0000978">
    <property type="term" value="F:RNA polymerase II cis-regulatory region sequence-specific DNA binding"/>
    <property type="evidence" value="ECO:0007669"/>
    <property type="project" value="TreeGrafter"/>
</dbReference>
<dbReference type="PANTHER" id="PTHR45664:SF11">
    <property type="entry name" value="HOMEOBOX PROTEIN HOX-B3"/>
    <property type="match status" value="1"/>
</dbReference>
<dbReference type="GO" id="GO:0005634">
    <property type="term" value="C:nucleus"/>
    <property type="evidence" value="ECO:0007669"/>
    <property type="project" value="UniProtKB-SubCell"/>
</dbReference>
<feature type="region of interest" description="Disordered" evidence="13">
    <location>
        <begin position="371"/>
        <end position="401"/>
    </location>
</feature>
<dbReference type="CDD" id="cd00086">
    <property type="entry name" value="homeodomain"/>
    <property type="match status" value="3"/>
</dbReference>
<feature type="domain" description="Homeobox" evidence="14">
    <location>
        <begin position="317"/>
        <end position="377"/>
    </location>
</feature>
<evidence type="ECO:0000256" key="5">
    <source>
        <dbReference type="ARBA" id="ARBA00023125"/>
    </source>
</evidence>
<keyword evidence="6 11" id="KW-0371">Homeobox</keyword>
<evidence type="ECO:0000256" key="12">
    <source>
        <dbReference type="RuleBase" id="RU000682"/>
    </source>
</evidence>
<dbReference type="PROSITE" id="PS00027">
    <property type="entry name" value="HOMEOBOX_1"/>
    <property type="match status" value="2"/>
</dbReference>
<dbReference type="AlphaFoldDB" id="A0AAD5B658"/>
<feature type="domain" description="Homeobox" evidence="14">
    <location>
        <begin position="140"/>
        <end position="200"/>
    </location>
</feature>
<keyword evidence="7" id="KW-0804">Transcription</keyword>
<protein>
    <recommendedName>
        <fullName evidence="10">Pancreas/duodenum homeobox protein 1</fullName>
    </recommendedName>
</protein>
<feature type="region of interest" description="Disordered" evidence="13">
    <location>
        <begin position="215"/>
        <end position="326"/>
    </location>
</feature>
<feature type="region of interest" description="Disordered" evidence="13">
    <location>
        <begin position="516"/>
        <end position="546"/>
    </location>
</feature>
<dbReference type="FunFam" id="1.10.10.60:FF:000820">
    <property type="match status" value="1"/>
</dbReference>
<evidence type="ECO:0000256" key="7">
    <source>
        <dbReference type="ARBA" id="ARBA00023163"/>
    </source>
</evidence>
<evidence type="ECO:0000256" key="11">
    <source>
        <dbReference type="PROSITE-ProRule" id="PRU00108"/>
    </source>
</evidence>
<feature type="domain" description="Homeobox" evidence="14">
    <location>
        <begin position="579"/>
        <end position="639"/>
    </location>
</feature>
<evidence type="ECO:0000256" key="3">
    <source>
        <dbReference type="ARBA" id="ARBA00022473"/>
    </source>
</evidence>
<evidence type="ECO:0000256" key="6">
    <source>
        <dbReference type="ARBA" id="ARBA00023155"/>
    </source>
</evidence>
<keyword evidence="5 11" id="KW-0238">DNA-binding</keyword>
<dbReference type="InterPro" id="IPR020479">
    <property type="entry name" value="HD_metazoa"/>
</dbReference>
<evidence type="ECO:0000313" key="16">
    <source>
        <dbReference type="Proteomes" id="UP001205998"/>
    </source>
</evidence>
<proteinExistence type="inferred from homology"/>
<dbReference type="PROSITE" id="PS00032">
    <property type="entry name" value="ANTENNAPEDIA"/>
    <property type="match status" value="2"/>
</dbReference>
<dbReference type="SUPFAM" id="SSF46689">
    <property type="entry name" value="Homeodomain-like"/>
    <property type="match status" value="3"/>
</dbReference>
<dbReference type="FunFam" id="1.10.10.60:FF:000094">
    <property type="entry name" value="Homeobox protein Hox-A3"/>
    <property type="match status" value="1"/>
</dbReference>